<evidence type="ECO:0000256" key="1">
    <source>
        <dbReference type="ARBA" id="ARBA00022723"/>
    </source>
</evidence>
<dbReference type="RefSeq" id="WP_281896564.1">
    <property type="nucleotide sequence ID" value="NZ_BSDI01000013.1"/>
</dbReference>
<dbReference type="InterPro" id="IPR011650">
    <property type="entry name" value="Peptidase_M20_dimer"/>
</dbReference>
<dbReference type="InterPro" id="IPR050072">
    <property type="entry name" value="Peptidase_M20A"/>
</dbReference>
<protein>
    <recommendedName>
        <fullName evidence="3">Succinyl-diaminopimelate desuccinylase</fullName>
        <ecNumber evidence="3">3.5.1.18</ecNumber>
    </recommendedName>
</protein>
<dbReference type="PANTHER" id="PTHR43808:SF31">
    <property type="entry name" value="N-ACETYL-L-CITRULLINE DEACETYLASE"/>
    <property type="match status" value="1"/>
</dbReference>
<name>A0ABQ5QU26_9ACTN</name>
<dbReference type="PANTHER" id="PTHR43808">
    <property type="entry name" value="ACETYLORNITHINE DEACETYLASE"/>
    <property type="match status" value="1"/>
</dbReference>
<dbReference type="InterPro" id="IPR036264">
    <property type="entry name" value="Bact_exopeptidase_dim_dom"/>
</dbReference>
<comment type="caution">
    <text evidence="5">The sequence shown here is derived from an EMBL/GenBank/DDBJ whole genome shotgun (WGS) entry which is preliminary data.</text>
</comment>
<dbReference type="EC" id="3.5.1.18" evidence="3"/>
<evidence type="ECO:0000313" key="6">
    <source>
        <dbReference type="Proteomes" id="UP001144280"/>
    </source>
</evidence>
<dbReference type="EMBL" id="BSDI01000013">
    <property type="protein sequence ID" value="GLH98078.1"/>
    <property type="molecule type" value="Genomic_DNA"/>
</dbReference>
<dbReference type="Pfam" id="PF07687">
    <property type="entry name" value="M20_dimer"/>
    <property type="match status" value="1"/>
</dbReference>
<keyword evidence="2" id="KW-0378">Hydrolase</keyword>
<sequence length="357" mass="38691">MANPLTPEVLADPVALTRALVDIESVSRNEKEIADCVEEVLRSAPHLSVDRYGNTVMARTDLGREQRVVLAGHLDTVPHNDNFPSRLDGDLIYGCGTSDMKSGVAFALHLAVTVTEPRFDATYFFYDAEEIEDRYNGLRLVAEAHPEWLAADFAVLLEPTYGMVEAGCQGTMRAVVSTTGRRAHAARAWRGVNAIHAAGEVLDRLRTYEARTVTIDGCVYREGLNAVRISGGVAGNVVPDRCEIEVNYRFAPDRSEKEAHAHVREVFEGFDVEVTDSAGGALPGLTQAPAREFLAAVGEEPVAKLGWTDVARFAGLGIPALNFGPGDPNLAHAPDEHVEIGKIRDGAATLHRWLALS</sequence>
<dbReference type="SUPFAM" id="SSF55031">
    <property type="entry name" value="Bacterial exopeptidase dimerisation domain"/>
    <property type="match status" value="1"/>
</dbReference>
<reference evidence="5" key="1">
    <citation type="submission" date="2022-12" db="EMBL/GenBank/DDBJ databases">
        <title>New Phytohabitans aurantiacus sp. RD004123 nov., an actinomycete isolated from soil.</title>
        <authorList>
            <person name="Triningsih D.W."/>
            <person name="Harunari E."/>
            <person name="Igarashi Y."/>
        </authorList>
    </citation>
    <scope>NUCLEOTIDE SEQUENCE</scope>
    <source>
        <strain evidence="5">RD004123</strain>
    </source>
</reference>
<keyword evidence="1" id="KW-0479">Metal-binding</keyword>
<organism evidence="5 6">
    <name type="scientific">Phytohabitans aurantiacus</name>
    <dbReference type="NCBI Taxonomy" id="3016789"/>
    <lineage>
        <taxon>Bacteria</taxon>
        <taxon>Bacillati</taxon>
        <taxon>Actinomycetota</taxon>
        <taxon>Actinomycetes</taxon>
        <taxon>Micromonosporales</taxon>
        <taxon>Micromonosporaceae</taxon>
    </lineage>
</organism>
<dbReference type="InterPro" id="IPR010174">
    <property type="entry name" value="Succinyl-DAP_deSuclase_DapE"/>
</dbReference>
<accession>A0ABQ5QU26</accession>
<proteinExistence type="predicted"/>
<dbReference type="Gene3D" id="3.40.630.10">
    <property type="entry name" value="Zn peptidases"/>
    <property type="match status" value="1"/>
</dbReference>
<dbReference type="SUPFAM" id="SSF53187">
    <property type="entry name" value="Zn-dependent exopeptidases"/>
    <property type="match status" value="1"/>
</dbReference>
<evidence type="ECO:0000256" key="2">
    <source>
        <dbReference type="ARBA" id="ARBA00022801"/>
    </source>
</evidence>
<evidence type="ECO:0000256" key="3">
    <source>
        <dbReference type="NCBIfam" id="TIGR01900"/>
    </source>
</evidence>
<dbReference type="Gene3D" id="3.30.70.360">
    <property type="match status" value="1"/>
</dbReference>
<feature type="domain" description="Peptidase M20 dimerisation" evidence="4">
    <location>
        <begin position="170"/>
        <end position="268"/>
    </location>
</feature>
<evidence type="ECO:0000313" key="5">
    <source>
        <dbReference type="EMBL" id="GLH98078.1"/>
    </source>
</evidence>
<dbReference type="Pfam" id="PF01546">
    <property type="entry name" value="Peptidase_M20"/>
    <property type="match status" value="1"/>
</dbReference>
<gene>
    <name evidence="5" type="primary">dapE</name>
    <name evidence="5" type="ORF">Pa4123_33530</name>
</gene>
<dbReference type="Proteomes" id="UP001144280">
    <property type="component" value="Unassembled WGS sequence"/>
</dbReference>
<keyword evidence="6" id="KW-1185">Reference proteome</keyword>
<dbReference type="InterPro" id="IPR002933">
    <property type="entry name" value="Peptidase_M20"/>
</dbReference>
<evidence type="ECO:0000259" key="4">
    <source>
        <dbReference type="Pfam" id="PF07687"/>
    </source>
</evidence>
<dbReference type="NCBIfam" id="TIGR01900">
    <property type="entry name" value="dapE-gram_pos"/>
    <property type="match status" value="1"/>
</dbReference>